<gene>
    <name evidence="2" type="ORF">CL55_00012100</name>
</gene>
<name>A0A0E3V1K5_9BURK</name>
<dbReference type="AlphaFoldDB" id="A0A0E3V1K5"/>
<evidence type="ECO:0000256" key="1">
    <source>
        <dbReference type="SAM" id="MobiDB-lite"/>
    </source>
</evidence>
<dbReference type="HOGENOM" id="CLU_1904808_0_0_4"/>
<dbReference type="Proteomes" id="UP000061135">
    <property type="component" value="Chromosome"/>
</dbReference>
<sequence>MDDFMDDLVYKKHGKGSAVASSADTSSSSSGANSPLPTLAQLQEKQRSELIEMAQVRFGIKGSAVQINLAPLQIHLGMTQKEIFKALLDAPEAEHADQVLYALAKGEIDADMANQILASLALLDKFKKIKIES</sequence>
<dbReference type="RefSeq" id="WP_046330306.1">
    <property type="nucleotide sequence ID" value="NZ_CP007501.1"/>
</dbReference>
<protein>
    <submittedName>
        <fullName evidence="2">Uncharacterized protein</fullName>
    </submittedName>
</protein>
<proteinExistence type="predicted"/>
<organism evidence="2 3">
    <name type="scientific">Polynucleobacter duraquae</name>
    <dbReference type="NCBI Taxonomy" id="1835254"/>
    <lineage>
        <taxon>Bacteria</taxon>
        <taxon>Pseudomonadati</taxon>
        <taxon>Pseudomonadota</taxon>
        <taxon>Betaproteobacteria</taxon>
        <taxon>Burkholderiales</taxon>
        <taxon>Burkholderiaceae</taxon>
        <taxon>Polynucleobacter</taxon>
    </lineage>
</organism>
<feature type="compositionally biased region" description="Low complexity" evidence="1">
    <location>
        <begin position="17"/>
        <end position="34"/>
    </location>
</feature>
<dbReference type="PATRIC" id="fig|576611.7.peg.1227"/>
<reference evidence="2 3" key="1">
    <citation type="submission" date="2014-03" db="EMBL/GenBank/DDBJ databases">
        <title>Genome of Polynucleobacter strain MWH-MoK4.</title>
        <authorList>
            <person name="Hahn M.W."/>
        </authorList>
    </citation>
    <scope>NUCLEOTIDE SEQUENCE [LARGE SCALE GENOMIC DNA]</scope>
    <source>
        <strain evidence="2 3">MWH-MoK4</strain>
    </source>
</reference>
<dbReference type="OrthoDB" id="9897651at2"/>
<keyword evidence="3" id="KW-1185">Reference proteome</keyword>
<evidence type="ECO:0000313" key="2">
    <source>
        <dbReference type="EMBL" id="AKD25543.1"/>
    </source>
</evidence>
<accession>A0A0E3V1K5</accession>
<evidence type="ECO:0000313" key="3">
    <source>
        <dbReference type="Proteomes" id="UP000061135"/>
    </source>
</evidence>
<dbReference type="EMBL" id="CP007501">
    <property type="protein sequence ID" value="AKD25543.1"/>
    <property type="molecule type" value="Genomic_DNA"/>
</dbReference>
<dbReference type="KEGG" id="pdq:CL55_00012100"/>
<dbReference type="STRING" id="1835254.CL55_00012100"/>
<feature type="region of interest" description="Disordered" evidence="1">
    <location>
        <begin position="13"/>
        <end position="38"/>
    </location>
</feature>